<evidence type="ECO:0000256" key="1">
    <source>
        <dbReference type="SAM" id="Phobius"/>
    </source>
</evidence>
<name>A0A0F9F3X5_9ZZZZ</name>
<comment type="caution">
    <text evidence="2">The sequence shown here is derived from an EMBL/GenBank/DDBJ whole genome shotgun (WGS) entry which is preliminary data.</text>
</comment>
<accession>A0A0F9F3X5</accession>
<proteinExistence type="predicted"/>
<sequence length="229" mass="26379">MAEGFLGSIPGLDSLNVGGFFGSLGGIWKILLGVLIFLTIASIMFFILWKIKNRKLYNKKIHWFEEVNGAIVPVDTDLATEMTIPNTNITTFYIKKKDLYLPRPTKRMGKDSYWFVIKNNREIVNFTMKNINDEMKEGNLDYDHTDMRYALVNLRAMIQRNYRDNSKPWWREYKDVIGLVVLIFVLSLSFFFLISKVAELIDKAAILIEHADQLVKSAQTLRGSGVAQQ</sequence>
<dbReference type="AlphaFoldDB" id="A0A0F9F3X5"/>
<keyword evidence="1" id="KW-0812">Transmembrane</keyword>
<keyword evidence="1" id="KW-0472">Membrane</keyword>
<feature type="transmembrane region" description="Helical" evidence="1">
    <location>
        <begin position="176"/>
        <end position="194"/>
    </location>
</feature>
<evidence type="ECO:0000313" key="2">
    <source>
        <dbReference type="EMBL" id="KKL51935.1"/>
    </source>
</evidence>
<protein>
    <submittedName>
        <fullName evidence="2">Uncharacterized protein</fullName>
    </submittedName>
</protein>
<dbReference type="EMBL" id="LAZR01032069">
    <property type="protein sequence ID" value="KKL51935.1"/>
    <property type="molecule type" value="Genomic_DNA"/>
</dbReference>
<feature type="transmembrane region" description="Helical" evidence="1">
    <location>
        <begin position="27"/>
        <end position="49"/>
    </location>
</feature>
<reference evidence="2" key="1">
    <citation type="journal article" date="2015" name="Nature">
        <title>Complex archaea that bridge the gap between prokaryotes and eukaryotes.</title>
        <authorList>
            <person name="Spang A."/>
            <person name="Saw J.H."/>
            <person name="Jorgensen S.L."/>
            <person name="Zaremba-Niedzwiedzka K."/>
            <person name="Martijn J."/>
            <person name="Lind A.E."/>
            <person name="van Eijk R."/>
            <person name="Schleper C."/>
            <person name="Guy L."/>
            <person name="Ettema T.J."/>
        </authorList>
    </citation>
    <scope>NUCLEOTIDE SEQUENCE</scope>
</reference>
<gene>
    <name evidence="2" type="ORF">LCGC14_2290490</name>
</gene>
<keyword evidence="1" id="KW-1133">Transmembrane helix</keyword>
<organism evidence="2">
    <name type="scientific">marine sediment metagenome</name>
    <dbReference type="NCBI Taxonomy" id="412755"/>
    <lineage>
        <taxon>unclassified sequences</taxon>
        <taxon>metagenomes</taxon>
        <taxon>ecological metagenomes</taxon>
    </lineage>
</organism>